<dbReference type="Pfam" id="PF00438">
    <property type="entry name" value="S-AdoMet_synt_N"/>
    <property type="match status" value="1"/>
</dbReference>
<evidence type="ECO:0000313" key="18">
    <source>
        <dbReference type="Proteomes" id="UP000308382"/>
    </source>
</evidence>
<organism evidence="17 18">
    <name type="scientific">Maribacter aurantiacus</name>
    <dbReference type="NCBI Taxonomy" id="1882343"/>
    <lineage>
        <taxon>Bacteria</taxon>
        <taxon>Pseudomonadati</taxon>
        <taxon>Bacteroidota</taxon>
        <taxon>Flavobacteriia</taxon>
        <taxon>Flavobacteriales</taxon>
        <taxon>Flavobacteriaceae</taxon>
        <taxon>Maribacter</taxon>
    </lineage>
</organism>
<feature type="binding site" description="in other chain" evidence="11">
    <location>
        <position position="98"/>
    </location>
    <ligand>
        <name>L-methionine</name>
        <dbReference type="ChEBI" id="CHEBI:57844"/>
        <note>ligand shared between two neighboring subunits</note>
    </ligand>
</feature>
<feature type="binding site" evidence="11">
    <location>
        <position position="274"/>
    </location>
    <ligand>
        <name>ATP</name>
        <dbReference type="ChEBI" id="CHEBI:30616"/>
        <note>ligand shared between two neighboring subunits</note>
    </ligand>
</feature>
<reference evidence="17 18" key="1">
    <citation type="journal article" date="2017" name="Int. J. Syst. Evol. Microbiol.">
        <title>Maripseudobacter aurantiacus gen. nov., sp. nov., a novel member of the family Flavobacteriaceae isolated from a sedimentation basin.</title>
        <authorList>
            <person name="Chen C."/>
            <person name="Su Y."/>
            <person name="Tao T."/>
            <person name="Fu G."/>
            <person name="Zhang C."/>
            <person name="Sun C."/>
            <person name="Zhang X."/>
            <person name="Wu M."/>
        </authorList>
    </citation>
    <scope>NUCLEOTIDE SEQUENCE [LARGE SCALE GENOMIC DNA]</scope>
    <source>
        <strain evidence="18">CDA4</strain>
    </source>
</reference>
<comment type="pathway">
    <text evidence="1 11">Amino-acid biosynthesis; S-adenosyl-L-methionine biosynthesis; S-adenosyl-L-methionine from L-methionine: step 1/1.</text>
</comment>
<feature type="binding site" evidence="11">
    <location>
        <position position="251"/>
    </location>
    <ligand>
        <name>ATP</name>
        <dbReference type="ChEBI" id="CHEBI:30616"/>
        <note>ligand shared between two neighboring subunits</note>
    </ligand>
</feature>
<dbReference type="EC" id="2.5.1.6" evidence="11"/>
<dbReference type="HAMAP" id="MF_00086">
    <property type="entry name" value="S_AdoMet_synth1"/>
    <property type="match status" value="1"/>
</dbReference>
<dbReference type="PROSITE" id="PS00376">
    <property type="entry name" value="ADOMET_SYNTHASE_1"/>
    <property type="match status" value="1"/>
</dbReference>
<keyword evidence="9 11" id="KW-0460">Magnesium</keyword>
<dbReference type="GO" id="GO:0000287">
    <property type="term" value="F:magnesium ion binding"/>
    <property type="evidence" value="ECO:0007669"/>
    <property type="project" value="UniProtKB-UniRule"/>
</dbReference>
<feature type="binding site" description="in other chain" evidence="11">
    <location>
        <position position="55"/>
    </location>
    <ligand>
        <name>L-methionine</name>
        <dbReference type="ChEBI" id="CHEBI:57844"/>
        <note>ligand shared between two neighboring subunits</note>
    </ligand>
</feature>
<dbReference type="AlphaFoldDB" id="A0A5R8LUU7"/>
<dbReference type="PROSITE" id="PS00377">
    <property type="entry name" value="ADOMET_SYNTHASE_2"/>
    <property type="match status" value="1"/>
</dbReference>
<feature type="binding site" evidence="11">
    <location>
        <position position="16"/>
    </location>
    <ligand>
        <name>Mg(2+)</name>
        <dbReference type="ChEBI" id="CHEBI:18420"/>
    </ligand>
</feature>
<proteinExistence type="inferred from homology"/>
<dbReference type="EMBL" id="VBUK01000014">
    <property type="protein sequence ID" value="TLF40992.1"/>
    <property type="molecule type" value="Genomic_DNA"/>
</dbReference>
<keyword evidence="4 11" id="KW-0554">One-carbon metabolism</keyword>
<keyword evidence="10 11" id="KW-0630">Potassium</keyword>
<protein>
    <recommendedName>
        <fullName evidence="11">S-adenosylmethionine synthase</fullName>
        <shortName evidence="11">AdoMet synthase</shortName>
        <ecNumber evidence="11">2.5.1.6</ecNumber>
    </recommendedName>
    <alternativeName>
        <fullName evidence="11">MAT</fullName>
    </alternativeName>
    <alternativeName>
        <fullName evidence="11">Methionine adenosyltransferase</fullName>
    </alternativeName>
</protein>
<dbReference type="GO" id="GO:0006556">
    <property type="term" value="P:S-adenosylmethionine biosynthetic process"/>
    <property type="evidence" value="ECO:0007669"/>
    <property type="project" value="UniProtKB-UniRule"/>
</dbReference>
<comment type="cofactor">
    <cofactor evidence="11">
        <name>Mg(2+)</name>
        <dbReference type="ChEBI" id="CHEBI:18420"/>
    </cofactor>
    <text evidence="11">Binds 2 divalent ions per subunit.</text>
</comment>
<feature type="binding site" description="in other chain" evidence="11">
    <location>
        <position position="14"/>
    </location>
    <ligand>
        <name>ATP</name>
        <dbReference type="ChEBI" id="CHEBI:30616"/>
        <note>ligand shared between two neighboring subunits</note>
    </ligand>
</feature>
<dbReference type="OrthoDB" id="9801686at2"/>
<feature type="binding site" evidence="11">
    <location>
        <position position="251"/>
    </location>
    <ligand>
        <name>L-methionine</name>
        <dbReference type="ChEBI" id="CHEBI:57844"/>
        <note>ligand shared between two neighboring subunits</note>
    </ligand>
</feature>
<dbReference type="FunFam" id="3.30.300.10:FF:000020">
    <property type="entry name" value="S-adenosylmethionine synthase"/>
    <property type="match status" value="1"/>
</dbReference>
<keyword evidence="18" id="KW-1185">Reference proteome</keyword>
<feature type="binding site" evidence="11">
    <location>
        <position position="42"/>
    </location>
    <ligand>
        <name>K(+)</name>
        <dbReference type="ChEBI" id="CHEBI:29103"/>
    </ligand>
</feature>
<evidence type="ECO:0000256" key="3">
    <source>
        <dbReference type="ARBA" id="ARBA00022490"/>
    </source>
</evidence>
<keyword evidence="6 11" id="KW-0479">Metal-binding</keyword>
<dbReference type="CDD" id="cd18079">
    <property type="entry name" value="S-AdoMet_synt"/>
    <property type="match status" value="1"/>
</dbReference>
<evidence type="ECO:0000256" key="8">
    <source>
        <dbReference type="ARBA" id="ARBA00022840"/>
    </source>
</evidence>
<evidence type="ECO:0000256" key="9">
    <source>
        <dbReference type="ARBA" id="ARBA00022842"/>
    </source>
</evidence>
<dbReference type="InterPro" id="IPR022636">
    <property type="entry name" value="S-AdoMet_synthetase_sfam"/>
</dbReference>
<accession>A0A5R8LUU7</accession>
<keyword evidence="5 11" id="KW-0808">Transferase</keyword>
<dbReference type="InterPro" id="IPR002133">
    <property type="entry name" value="S-AdoMet_synthetase"/>
</dbReference>
<dbReference type="InterPro" id="IPR022629">
    <property type="entry name" value="S-AdoMet_synt_central"/>
</dbReference>
<name>A0A5R8LUU7_9FLAO</name>
<feature type="binding site" description="in other chain" evidence="11">
    <location>
        <begin position="164"/>
        <end position="166"/>
    </location>
    <ligand>
        <name>ATP</name>
        <dbReference type="ChEBI" id="CHEBI:30616"/>
        <note>ligand shared between two neighboring subunits</note>
    </ligand>
</feature>
<feature type="binding site" description="in other chain" evidence="11">
    <location>
        <begin position="257"/>
        <end position="258"/>
    </location>
    <ligand>
        <name>ATP</name>
        <dbReference type="ChEBI" id="CHEBI:30616"/>
        <note>ligand shared between two neighboring subunits</note>
    </ligand>
</feature>
<dbReference type="PANTHER" id="PTHR11964">
    <property type="entry name" value="S-ADENOSYLMETHIONINE SYNTHETASE"/>
    <property type="match status" value="1"/>
</dbReference>
<feature type="region of interest" description="Flexible loop" evidence="11">
    <location>
        <begin position="98"/>
        <end position="108"/>
    </location>
</feature>
<comment type="catalytic activity">
    <reaction evidence="11">
        <text>L-methionine + ATP + H2O = S-adenosyl-L-methionine + phosphate + diphosphate</text>
        <dbReference type="Rhea" id="RHEA:21080"/>
        <dbReference type="ChEBI" id="CHEBI:15377"/>
        <dbReference type="ChEBI" id="CHEBI:30616"/>
        <dbReference type="ChEBI" id="CHEBI:33019"/>
        <dbReference type="ChEBI" id="CHEBI:43474"/>
        <dbReference type="ChEBI" id="CHEBI:57844"/>
        <dbReference type="ChEBI" id="CHEBI:59789"/>
        <dbReference type="EC" id="2.5.1.6"/>
    </reaction>
</comment>
<comment type="subcellular location">
    <subcellularLocation>
        <location evidence="11 12">Cytoplasm</location>
    </subcellularLocation>
</comment>
<dbReference type="UniPathway" id="UPA00315">
    <property type="reaction ID" value="UER00080"/>
</dbReference>
<feature type="binding site" description="in other chain" evidence="11">
    <location>
        <begin position="242"/>
        <end position="243"/>
    </location>
    <ligand>
        <name>ATP</name>
        <dbReference type="ChEBI" id="CHEBI:30616"/>
        <note>ligand shared between two neighboring subunits</note>
    </ligand>
</feature>
<dbReference type="RefSeq" id="WP_138259620.1">
    <property type="nucleotide sequence ID" value="NZ_VBUK01000014.1"/>
</dbReference>
<comment type="similarity">
    <text evidence="2 11 13">Belongs to the AdoMet synthase family.</text>
</comment>
<evidence type="ECO:0000256" key="2">
    <source>
        <dbReference type="ARBA" id="ARBA00009685"/>
    </source>
</evidence>
<dbReference type="GO" id="GO:0005737">
    <property type="term" value="C:cytoplasm"/>
    <property type="evidence" value="ECO:0007669"/>
    <property type="project" value="UniProtKB-SubCell"/>
</dbReference>
<dbReference type="PIRSF" id="PIRSF000497">
    <property type="entry name" value="MAT"/>
    <property type="match status" value="1"/>
</dbReference>
<evidence type="ECO:0000256" key="4">
    <source>
        <dbReference type="ARBA" id="ARBA00022563"/>
    </source>
</evidence>
<evidence type="ECO:0000259" key="16">
    <source>
        <dbReference type="Pfam" id="PF02773"/>
    </source>
</evidence>
<evidence type="ECO:0000259" key="14">
    <source>
        <dbReference type="Pfam" id="PF00438"/>
    </source>
</evidence>
<dbReference type="SUPFAM" id="SSF55973">
    <property type="entry name" value="S-adenosylmethionine synthetase"/>
    <property type="match status" value="3"/>
</dbReference>
<evidence type="ECO:0000256" key="13">
    <source>
        <dbReference type="RuleBase" id="RU004462"/>
    </source>
</evidence>
<dbReference type="GO" id="GO:0005524">
    <property type="term" value="F:ATP binding"/>
    <property type="evidence" value="ECO:0007669"/>
    <property type="project" value="UniProtKB-UniRule"/>
</dbReference>
<dbReference type="InterPro" id="IPR022631">
    <property type="entry name" value="ADOMET_SYNTHASE_CS"/>
</dbReference>
<evidence type="ECO:0000256" key="12">
    <source>
        <dbReference type="RuleBase" id="RU000542"/>
    </source>
</evidence>
<evidence type="ECO:0000256" key="5">
    <source>
        <dbReference type="ARBA" id="ARBA00022679"/>
    </source>
</evidence>
<comment type="caution">
    <text evidence="17">The sequence shown here is derived from an EMBL/GenBank/DDBJ whole genome shotgun (WGS) entry which is preliminary data.</text>
</comment>
<comment type="cofactor">
    <cofactor evidence="11">
        <name>K(+)</name>
        <dbReference type="ChEBI" id="CHEBI:29103"/>
    </cofactor>
    <text evidence="11">Binds 1 potassium ion per subunit.</text>
</comment>
<dbReference type="NCBIfam" id="TIGR01034">
    <property type="entry name" value="metK"/>
    <property type="match status" value="1"/>
</dbReference>
<comment type="subunit">
    <text evidence="11">Homotetramer; dimer of dimers.</text>
</comment>
<evidence type="ECO:0000313" key="17">
    <source>
        <dbReference type="EMBL" id="TLF40992.1"/>
    </source>
</evidence>
<dbReference type="Pfam" id="PF02773">
    <property type="entry name" value="S-AdoMet_synt_C"/>
    <property type="match status" value="1"/>
</dbReference>
<evidence type="ECO:0000256" key="11">
    <source>
        <dbReference type="HAMAP-Rule" id="MF_00086"/>
    </source>
</evidence>
<dbReference type="Proteomes" id="UP000308382">
    <property type="component" value="Unassembled WGS sequence"/>
</dbReference>
<dbReference type="InterPro" id="IPR022628">
    <property type="entry name" value="S-AdoMet_synt_N"/>
</dbReference>
<dbReference type="InterPro" id="IPR022630">
    <property type="entry name" value="S-AdoMet_synt_C"/>
</dbReference>
<evidence type="ECO:0000259" key="15">
    <source>
        <dbReference type="Pfam" id="PF02772"/>
    </source>
</evidence>
<feature type="binding site" evidence="11">
    <location>
        <position position="278"/>
    </location>
    <ligand>
        <name>ATP</name>
        <dbReference type="ChEBI" id="CHEBI:30616"/>
        <note>ligand shared between two neighboring subunits</note>
    </ligand>
</feature>
<gene>
    <name evidence="11" type="primary">metK</name>
    <name evidence="17" type="ORF">FEK29_16930</name>
</gene>
<dbReference type="GO" id="GO:0004478">
    <property type="term" value="F:methionine adenosyltransferase activity"/>
    <property type="evidence" value="ECO:0007669"/>
    <property type="project" value="UniProtKB-UniRule"/>
</dbReference>
<feature type="binding site" description="in other chain" evidence="11">
    <location>
        <position position="282"/>
    </location>
    <ligand>
        <name>L-methionine</name>
        <dbReference type="ChEBI" id="CHEBI:57844"/>
        <note>ligand shared between two neighboring subunits</note>
    </ligand>
</feature>
<comment type="function">
    <text evidence="11">Catalyzes the formation of S-adenosylmethionine (AdoMet) from methionine and ATP. The overall synthetic reaction is composed of two sequential steps, AdoMet formation and the subsequent tripolyphosphate hydrolysis which occurs prior to release of AdoMet from the enzyme.</text>
</comment>
<evidence type="ECO:0000256" key="10">
    <source>
        <dbReference type="ARBA" id="ARBA00022958"/>
    </source>
</evidence>
<keyword evidence="7 11" id="KW-0547">Nucleotide-binding</keyword>
<dbReference type="Pfam" id="PF02772">
    <property type="entry name" value="S-AdoMet_synt_M"/>
    <property type="match status" value="1"/>
</dbReference>
<keyword evidence="3 11" id="KW-0963">Cytoplasm</keyword>
<sequence>MAYLFTSESVSEGHPDKVADQISDALLDHFLAFDPESKVACETLVTTGQVVLAGEVKSHTYLDVQNIAREVINKIGYTKGEYQFSGDSCGVISLIHEQSQDINQGVDRGSKEEQGAGDQGMMFGYATKETENYMPLALDISHKILHTLAELRREGKEIKYLRPDAKAQVTIEYSDENVPQRIDTIVVSTQHDAFDSNDEAMLSKIKSDIISILIPKVKSQLPEEIQQLFDDQITYHINPTGKFVIGGPHGDTGLTGRKIIVDTYGGKGAHGGGAFSGKDPSKVDRSAAYAARHIAKNLVAAGVADEILVQVSYAIGVVEPTSIFVETYGTSNVNLSDGEIARKVRQLFDLRPFAVEERLKLRNPIYLETAAYGHMGKESKKVIKVFESPYNGRVEMEVELFTWEKLDMVQEVKVAFGL</sequence>
<dbReference type="Gene3D" id="3.30.300.10">
    <property type="match status" value="3"/>
</dbReference>
<feature type="domain" description="S-adenosylmethionine synthetase central" evidence="15">
    <location>
        <begin position="113"/>
        <end position="243"/>
    </location>
</feature>
<evidence type="ECO:0000256" key="6">
    <source>
        <dbReference type="ARBA" id="ARBA00022723"/>
    </source>
</evidence>
<keyword evidence="8 11" id="KW-0067">ATP-binding</keyword>
<evidence type="ECO:0000256" key="7">
    <source>
        <dbReference type="ARBA" id="ARBA00022741"/>
    </source>
</evidence>
<feature type="domain" description="S-adenosylmethionine synthetase C-terminal" evidence="16">
    <location>
        <begin position="245"/>
        <end position="379"/>
    </location>
</feature>
<evidence type="ECO:0000256" key="1">
    <source>
        <dbReference type="ARBA" id="ARBA00005224"/>
    </source>
</evidence>
<feature type="domain" description="S-adenosylmethionine synthetase N-terminal" evidence="14">
    <location>
        <begin position="3"/>
        <end position="99"/>
    </location>
</feature>
<dbReference type="GO" id="GO:0006730">
    <property type="term" value="P:one-carbon metabolic process"/>
    <property type="evidence" value="ECO:0007669"/>
    <property type="project" value="UniProtKB-KW"/>
</dbReference>